<sequence>MAKQASIIELQGTIGNITFVKTQDGFRARKAARVSAATIASSAGFQRTRENMAEFGHAGTTGRVLRQAFSILLKNAKGKRVTSRLLKEMMKVVKADTVNPRGLRNVVDGELGFLQGFEFNNSADLKTTLAALYTTSINRATGLMTVNIPALVPTETIKAPEGATHYRVVCGGAEIDFKAETYTADFEESPYLPWTATTAAALSLTANVTPASELPLFLVMGLQFFQEVNGTYYALKTGEFNALSIVKVDA</sequence>
<dbReference type="KEGG" id="fla:SY85_14705"/>
<reference evidence="1 2" key="2">
    <citation type="journal article" date="2016" name="Int. J. Syst. Evol. Microbiol.">
        <title>Flavisolibacter tropicus sp. nov., isolated from tropical soil.</title>
        <authorList>
            <person name="Lee J.J."/>
            <person name="Kang M.S."/>
            <person name="Kim G.S."/>
            <person name="Lee C.S."/>
            <person name="Lim S."/>
            <person name="Lee J."/>
            <person name="Roh S.H."/>
            <person name="Kang H."/>
            <person name="Ha J.M."/>
            <person name="Bae S."/>
            <person name="Jung H.Y."/>
            <person name="Kim M.K."/>
        </authorList>
    </citation>
    <scope>NUCLEOTIDE SEQUENCE [LARGE SCALE GENOMIC DNA]</scope>
    <source>
        <strain evidence="1 2">LCS9</strain>
    </source>
</reference>
<organism evidence="1 2">
    <name type="scientific">Flavisolibacter tropicus</name>
    <dbReference type="NCBI Taxonomy" id="1492898"/>
    <lineage>
        <taxon>Bacteria</taxon>
        <taxon>Pseudomonadati</taxon>
        <taxon>Bacteroidota</taxon>
        <taxon>Chitinophagia</taxon>
        <taxon>Chitinophagales</taxon>
        <taxon>Chitinophagaceae</taxon>
        <taxon>Flavisolibacter</taxon>
    </lineage>
</organism>
<keyword evidence="2" id="KW-1185">Reference proteome</keyword>
<dbReference type="RefSeq" id="WP_066405671.1">
    <property type="nucleotide sequence ID" value="NZ_CP011390.1"/>
</dbReference>
<gene>
    <name evidence="1" type="ORF">SY85_14705</name>
</gene>
<dbReference type="EMBL" id="CP011390">
    <property type="protein sequence ID" value="ANE51568.1"/>
    <property type="molecule type" value="Genomic_DNA"/>
</dbReference>
<dbReference type="Proteomes" id="UP000077177">
    <property type="component" value="Chromosome"/>
</dbReference>
<evidence type="ECO:0000313" key="2">
    <source>
        <dbReference type="Proteomes" id="UP000077177"/>
    </source>
</evidence>
<name>A0A172TX72_9BACT</name>
<dbReference type="OrthoDB" id="645138at2"/>
<protein>
    <submittedName>
        <fullName evidence="1">Uncharacterized protein</fullName>
    </submittedName>
</protein>
<evidence type="ECO:0000313" key="1">
    <source>
        <dbReference type="EMBL" id="ANE51568.1"/>
    </source>
</evidence>
<dbReference type="STRING" id="1492898.SY85_14705"/>
<reference evidence="2" key="1">
    <citation type="submission" date="2015-01" db="EMBL/GenBank/DDBJ databases">
        <title>Flavisolibacter sp./LCS9/ whole genome sequencing.</title>
        <authorList>
            <person name="Kim M.K."/>
            <person name="Srinivasan S."/>
            <person name="Lee J.-J."/>
        </authorList>
    </citation>
    <scope>NUCLEOTIDE SEQUENCE [LARGE SCALE GENOMIC DNA]</scope>
    <source>
        <strain evidence="2">LCS9</strain>
    </source>
</reference>
<dbReference type="AlphaFoldDB" id="A0A172TX72"/>
<accession>A0A172TX72</accession>
<proteinExistence type="predicted"/>